<dbReference type="Proteomes" id="UP000001422">
    <property type="component" value="Chromosome"/>
</dbReference>
<dbReference type="EMBL" id="BX569693">
    <property type="protein sequence ID" value="CAE08083.1"/>
    <property type="molecule type" value="Genomic_DNA"/>
</dbReference>
<accession>Q7U5X3</accession>
<evidence type="ECO:0000313" key="2">
    <source>
        <dbReference type="Proteomes" id="UP000001422"/>
    </source>
</evidence>
<proteinExistence type="predicted"/>
<dbReference type="KEGG" id="syw:SYNW1568"/>
<dbReference type="RefSeq" id="WP_011128432.1">
    <property type="nucleotide sequence ID" value="NC_005070.1"/>
</dbReference>
<reference evidence="1 2" key="1">
    <citation type="journal article" date="2003" name="Nature">
        <title>The genome of a motile marine Synechococcus.</title>
        <authorList>
            <person name="Palenik B."/>
            <person name="Brahamsha B."/>
            <person name="Larimer F."/>
            <person name="Land M."/>
            <person name="Hauser L."/>
            <person name="Chain P."/>
            <person name="Lamerdin J."/>
            <person name="Regala W."/>
            <person name="Allen E.A."/>
            <person name="McCarren J."/>
            <person name="Paulsen I."/>
            <person name="Dufresne A."/>
            <person name="Partensky F."/>
            <person name="Webb E."/>
            <person name="Waterbury J."/>
        </authorList>
    </citation>
    <scope>NUCLEOTIDE SEQUENCE [LARGE SCALE GENOMIC DNA]</scope>
    <source>
        <strain evidence="1 2">WH8102</strain>
    </source>
</reference>
<evidence type="ECO:0000313" key="1">
    <source>
        <dbReference type="EMBL" id="CAE08083.1"/>
    </source>
</evidence>
<keyword evidence="2" id="KW-1185">Reference proteome</keyword>
<dbReference type="HOGENOM" id="CLU_181614_1_0_3"/>
<gene>
    <name evidence="1" type="ordered locus">SYNW1568</name>
</gene>
<dbReference type="AlphaFoldDB" id="Q7U5X3"/>
<organism evidence="1 2">
    <name type="scientific">Parasynechococcus marenigrum (strain WH8102)</name>
    <dbReference type="NCBI Taxonomy" id="84588"/>
    <lineage>
        <taxon>Bacteria</taxon>
        <taxon>Bacillati</taxon>
        <taxon>Cyanobacteriota</taxon>
        <taxon>Cyanophyceae</taxon>
        <taxon>Synechococcales</taxon>
        <taxon>Prochlorococcaceae</taxon>
        <taxon>Parasynechococcus</taxon>
        <taxon>Parasynechococcus marenigrum</taxon>
    </lineage>
</organism>
<sequence>MPEHEWLPTPAATTALGYSARTLKRYRDRNGGFLIAGQDWCFGPTDASSISWNITTCRQKFHERGKLMIGIDSVRRELAEVR</sequence>
<protein>
    <submittedName>
        <fullName evidence="1">Uncharacterized protein</fullName>
    </submittedName>
</protein>
<name>Q7U5X3_PARMW</name>